<feature type="region of interest" description="Disordered" evidence="8">
    <location>
        <begin position="542"/>
        <end position="561"/>
    </location>
</feature>
<sequence length="625" mass="67585">MSSLNEARKRQGSTSQKHWSCSSRSQLSLSFYHAPRKEYPFRRMDLGMDMDMTPQPAADVVLAHYFGPTPTNNVSGREMPWQEADHHHYNHSSLGLFHAPSLVSWSEDEANKYVVGNHPMVIQEHELDLALSDHSNTTPSDSDSRGSSNSYSTGSLPSHGESSMAPESDWQNFPVTYSPQGQLADPAVSVYGLVDEDHHADSLFMHHRVDTDSLTVNPATFHNVPPQNGYVARVRSHPRSPLSSSSPLLSLDDHRCISISELNAPYVPDQQAHSGHGTGPRMASSSEDLCAGSNTRKRSSGIETTRGRGGYRGARGGGGRNNVRSQARPTVPVKGSSRMKRRTPSFTSSSSDSEARAPIPKRPRRSIAIAIAPKQGSDAIGANENDNGESEPDDSDVYSPSRSPSPDLSASEYSESGGSPLVFSSSSRTSKKMNKVAKGKKLLQIGAADALAQMSRTSSSIHASSSPNNVEQDGGEWEPTNTMGCTASSRKNRTIPLPVPVPHLTKNSRGRKVPYVNVRAARGLALDDPTYDGDDDDYGHGMRGAGGPSRQGRGRAVARGRGGGGGRAFVCTVEGCGKCFIRGEHLKRHVRSIHTNDKPHPCPYPGCGKSFSRRDNLGQHRLHCI</sequence>
<keyword evidence="2" id="KW-0479">Metal-binding</keyword>
<dbReference type="Pfam" id="PF00096">
    <property type="entry name" value="zf-C2H2"/>
    <property type="match status" value="2"/>
</dbReference>
<organism evidence="10 11">
    <name type="scientific">Tricholomella constricta</name>
    <dbReference type="NCBI Taxonomy" id="117010"/>
    <lineage>
        <taxon>Eukaryota</taxon>
        <taxon>Fungi</taxon>
        <taxon>Dikarya</taxon>
        <taxon>Basidiomycota</taxon>
        <taxon>Agaricomycotina</taxon>
        <taxon>Agaricomycetes</taxon>
        <taxon>Agaricomycetidae</taxon>
        <taxon>Agaricales</taxon>
        <taxon>Tricholomatineae</taxon>
        <taxon>Lyophyllaceae</taxon>
        <taxon>Tricholomella</taxon>
    </lineage>
</organism>
<dbReference type="PROSITE" id="PS00028">
    <property type="entry name" value="ZINC_FINGER_C2H2_1"/>
    <property type="match status" value="1"/>
</dbReference>
<dbReference type="Proteomes" id="UP000565441">
    <property type="component" value="Unassembled WGS sequence"/>
</dbReference>
<feature type="region of interest" description="Disordered" evidence="8">
    <location>
        <begin position="132"/>
        <end position="178"/>
    </location>
</feature>
<evidence type="ECO:0000256" key="2">
    <source>
        <dbReference type="ARBA" id="ARBA00022723"/>
    </source>
</evidence>
<dbReference type="SMART" id="SM00355">
    <property type="entry name" value="ZnF_C2H2"/>
    <property type="match status" value="2"/>
</dbReference>
<evidence type="ECO:0000256" key="8">
    <source>
        <dbReference type="SAM" id="MobiDB-lite"/>
    </source>
</evidence>
<keyword evidence="6" id="KW-0539">Nucleus</keyword>
<feature type="domain" description="C2H2-type" evidence="9">
    <location>
        <begin position="569"/>
        <end position="599"/>
    </location>
</feature>
<dbReference type="AlphaFoldDB" id="A0A8H5HM55"/>
<proteinExistence type="predicted"/>
<feature type="compositionally biased region" description="Low complexity" evidence="8">
    <location>
        <begin position="138"/>
        <end position="158"/>
    </location>
</feature>
<accession>A0A8H5HM55</accession>
<feature type="compositionally biased region" description="Low complexity" evidence="8">
    <location>
        <begin position="456"/>
        <end position="466"/>
    </location>
</feature>
<keyword evidence="11" id="KW-1185">Reference proteome</keyword>
<dbReference type="InterPro" id="IPR051059">
    <property type="entry name" value="VerF-like"/>
</dbReference>
<dbReference type="FunFam" id="3.30.160.60:FF:000125">
    <property type="entry name" value="Putative zinc finger protein 143"/>
    <property type="match status" value="1"/>
</dbReference>
<evidence type="ECO:0000259" key="9">
    <source>
        <dbReference type="PROSITE" id="PS50157"/>
    </source>
</evidence>
<comment type="subcellular location">
    <subcellularLocation>
        <location evidence="1">Nucleus</location>
    </subcellularLocation>
</comment>
<feature type="compositionally biased region" description="Polar residues" evidence="8">
    <location>
        <begin position="169"/>
        <end position="178"/>
    </location>
</feature>
<feature type="compositionally biased region" description="Gly residues" evidence="8">
    <location>
        <begin position="307"/>
        <end position="320"/>
    </location>
</feature>
<evidence type="ECO:0000256" key="6">
    <source>
        <dbReference type="ARBA" id="ARBA00023242"/>
    </source>
</evidence>
<evidence type="ECO:0000256" key="5">
    <source>
        <dbReference type="ARBA" id="ARBA00022833"/>
    </source>
</evidence>
<dbReference type="PANTHER" id="PTHR40626">
    <property type="entry name" value="MIP31509P"/>
    <property type="match status" value="1"/>
</dbReference>
<feature type="region of interest" description="Disordered" evidence="8">
    <location>
        <begin position="1"/>
        <end position="20"/>
    </location>
</feature>
<dbReference type="Gene3D" id="3.30.160.60">
    <property type="entry name" value="Classic Zinc Finger"/>
    <property type="match status" value="2"/>
</dbReference>
<dbReference type="GO" id="GO:0008270">
    <property type="term" value="F:zinc ion binding"/>
    <property type="evidence" value="ECO:0007669"/>
    <property type="project" value="UniProtKB-KW"/>
</dbReference>
<feature type="compositionally biased region" description="Acidic residues" evidence="8">
    <location>
        <begin position="386"/>
        <end position="396"/>
    </location>
</feature>
<dbReference type="GO" id="GO:0000981">
    <property type="term" value="F:DNA-binding transcription factor activity, RNA polymerase II-specific"/>
    <property type="evidence" value="ECO:0007669"/>
    <property type="project" value="InterPro"/>
</dbReference>
<evidence type="ECO:0000313" key="10">
    <source>
        <dbReference type="EMBL" id="KAF5385802.1"/>
    </source>
</evidence>
<feature type="region of interest" description="Disordered" evidence="8">
    <location>
        <begin position="456"/>
        <end position="508"/>
    </location>
</feature>
<gene>
    <name evidence="10" type="ORF">D9615_002191</name>
</gene>
<keyword evidence="3" id="KW-0677">Repeat</keyword>
<feature type="domain" description="C2H2-type" evidence="9">
    <location>
        <begin position="600"/>
        <end position="625"/>
    </location>
</feature>
<feature type="compositionally biased region" description="Polar residues" evidence="8">
    <location>
        <begin position="479"/>
        <end position="489"/>
    </location>
</feature>
<dbReference type="SUPFAM" id="SSF57667">
    <property type="entry name" value="beta-beta-alpha zinc fingers"/>
    <property type="match status" value="1"/>
</dbReference>
<dbReference type="InterPro" id="IPR036236">
    <property type="entry name" value="Znf_C2H2_sf"/>
</dbReference>
<evidence type="ECO:0000256" key="1">
    <source>
        <dbReference type="ARBA" id="ARBA00004123"/>
    </source>
</evidence>
<dbReference type="InterPro" id="IPR013087">
    <property type="entry name" value="Znf_C2H2_type"/>
</dbReference>
<name>A0A8H5HM55_9AGAR</name>
<evidence type="ECO:0000313" key="11">
    <source>
        <dbReference type="Proteomes" id="UP000565441"/>
    </source>
</evidence>
<dbReference type="PROSITE" id="PS50157">
    <property type="entry name" value="ZINC_FINGER_C2H2_2"/>
    <property type="match status" value="2"/>
</dbReference>
<dbReference type="GO" id="GO:0000785">
    <property type="term" value="C:chromatin"/>
    <property type="evidence" value="ECO:0007669"/>
    <property type="project" value="TreeGrafter"/>
</dbReference>
<evidence type="ECO:0000256" key="7">
    <source>
        <dbReference type="PROSITE-ProRule" id="PRU00042"/>
    </source>
</evidence>
<comment type="caution">
    <text evidence="10">The sequence shown here is derived from an EMBL/GenBank/DDBJ whole genome shotgun (WGS) entry which is preliminary data.</text>
</comment>
<protein>
    <recommendedName>
        <fullName evidence="9">C2H2-type domain-containing protein</fullName>
    </recommendedName>
</protein>
<feature type="compositionally biased region" description="Low complexity" evidence="8">
    <location>
        <begin position="414"/>
        <end position="427"/>
    </location>
</feature>
<keyword evidence="4 7" id="KW-0863">Zinc-finger</keyword>
<reference evidence="10 11" key="1">
    <citation type="journal article" date="2020" name="ISME J.">
        <title>Uncovering the hidden diversity of litter-decomposition mechanisms in mushroom-forming fungi.</title>
        <authorList>
            <person name="Floudas D."/>
            <person name="Bentzer J."/>
            <person name="Ahren D."/>
            <person name="Johansson T."/>
            <person name="Persson P."/>
            <person name="Tunlid A."/>
        </authorList>
    </citation>
    <scope>NUCLEOTIDE SEQUENCE [LARGE SCALE GENOMIC DNA]</scope>
    <source>
        <strain evidence="10 11">CBS 661.87</strain>
    </source>
</reference>
<evidence type="ECO:0000256" key="4">
    <source>
        <dbReference type="ARBA" id="ARBA00022771"/>
    </source>
</evidence>
<evidence type="ECO:0000256" key="3">
    <source>
        <dbReference type="ARBA" id="ARBA00022737"/>
    </source>
</evidence>
<dbReference type="PANTHER" id="PTHR40626:SF11">
    <property type="entry name" value="ZINC FINGER PROTEIN YPR022C"/>
    <property type="match status" value="1"/>
</dbReference>
<feature type="region of interest" description="Disordered" evidence="8">
    <location>
        <begin position="267"/>
        <end position="434"/>
    </location>
</feature>
<feature type="compositionally biased region" description="Polar residues" evidence="8">
    <location>
        <begin position="398"/>
        <end position="413"/>
    </location>
</feature>
<keyword evidence="5" id="KW-0862">Zinc</keyword>
<dbReference type="GO" id="GO:0005634">
    <property type="term" value="C:nucleus"/>
    <property type="evidence" value="ECO:0007669"/>
    <property type="project" value="UniProtKB-SubCell"/>
</dbReference>
<dbReference type="OrthoDB" id="6365676at2759"/>
<dbReference type="EMBL" id="JAACJP010000003">
    <property type="protein sequence ID" value="KAF5385802.1"/>
    <property type="molecule type" value="Genomic_DNA"/>
</dbReference>
<dbReference type="GO" id="GO:0000978">
    <property type="term" value="F:RNA polymerase II cis-regulatory region sequence-specific DNA binding"/>
    <property type="evidence" value="ECO:0007669"/>
    <property type="project" value="InterPro"/>
</dbReference>